<keyword evidence="1" id="KW-0812">Transmembrane</keyword>
<dbReference type="EMBL" id="BAAANY010000014">
    <property type="protein sequence ID" value="GAA1686643.1"/>
    <property type="molecule type" value="Genomic_DNA"/>
</dbReference>
<evidence type="ECO:0000313" key="3">
    <source>
        <dbReference type="Proteomes" id="UP001500618"/>
    </source>
</evidence>
<proteinExistence type="predicted"/>
<feature type="transmembrane region" description="Helical" evidence="1">
    <location>
        <begin position="28"/>
        <end position="49"/>
    </location>
</feature>
<name>A0ABN2HF21_9ACTN</name>
<gene>
    <name evidence="2" type="ORF">GCM10009765_40190</name>
</gene>
<sequence>MVTVVAFWVWLRVRVCDLRSQDGEAGDVPGWVMVTVMTAGLVVALFAVFRGAIIGAVQDAISNVVSGTRG</sequence>
<keyword evidence="3" id="KW-1185">Reference proteome</keyword>
<evidence type="ECO:0000256" key="1">
    <source>
        <dbReference type="SAM" id="Phobius"/>
    </source>
</evidence>
<evidence type="ECO:0008006" key="4">
    <source>
        <dbReference type="Google" id="ProtNLM"/>
    </source>
</evidence>
<accession>A0ABN2HF21</accession>
<evidence type="ECO:0000313" key="2">
    <source>
        <dbReference type="EMBL" id="GAA1686643.1"/>
    </source>
</evidence>
<keyword evidence="1" id="KW-1133">Transmembrane helix</keyword>
<organism evidence="2 3">
    <name type="scientific">Fodinicola feengrottensis</name>
    <dbReference type="NCBI Taxonomy" id="435914"/>
    <lineage>
        <taxon>Bacteria</taxon>
        <taxon>Bacillati</taxon>
        <taxon>Actinomycetota</taxon>
        <taxon>Actinomycetes</taxon>
        <taxon>Mycobacteriales</taxon>
        <taxon>Fodinicola</taxon>
    </lineage>
</organism>
<comment type="caution">
    <text evidence="2">The sequence shown here is derived from an EMBL/GenBank/DDBJ whole genome shotgun (WGS) entry which is preliminary data.</text>
</comment>
<protein>
    <recommendedName>
        <fullName evidence="4">DUF4244 domain-containing protein</fullName>
    </recommendedName>
</protein>
<dbReference type="Proteomes" id="UP001500618">
    <property type="component" value="Unassembled WGS sequence"/>
</dbReference>
<keyword evidence="1" id="KW-0472">Membrane</keyword>
<reference evidence="2 3" key="1">
    <citation type="journal article" date="2019" name="Int. J. Syst. Evol. Microbiol.">
        <title>The Global Catalogue of Microorganisms (GCM) 10K type strain sequencing project: providing services to taxonomists for standard genome sequencing and annotation.</title>
        <authorList>
            <consortium name="The Broad Institute Genomics Platform"/>
            <consortium name="The Broad Institute Genome Sequencing Center for Infectious Disease"/>
            <person name="Wu L."/>
            <person name="Ma J."/>
        </authorList>
    </citation>
    <scope>NUCLEOTIDE SEQUENCE [LARGE SCALE GENOMIC DNA]</scope>
    <source>
        <strain evidence="2 3">JCM 14718</strain>
    </source>
</reference>